<comment type="caution">
    <text evidence="6">Lacks conserved residue(s) required for the propagation of feature annotation.</text>
</comment>
<dbReference type="Gene3D" id="1.10.10.60">
    <property type="entry name" value="Homeodomain-like"/>
    <property type="match status" value="1"/>
</dbReference>
<dbReference type="EMBL" id="FQXS01000010">
    <property type="protein sequence ID" value="SHH80332.1"/>
    <property type="molecule type" value="Genomic_DNA"/>
</dbReference>
<dbReference type="Proteomes" id="UP000184139">
    <property type="component" value="Unassembled WGS sequence"/>
</dbReference>
<dbReference type="PROSITE" id="PS00688">
    <property type="entry name" value="SIGMA54_INTERACT_3"/>
    <property type="match status" value="1"/>
</dbReference>
<dbReference type="Gene3D" id="1.10.8.60">
    <property type="match status" value="1"/>
</dbReference>
<dbReference type="SUPFAM" id="SSF52172">
    <property type="entry name" value="CheY-like"/>
    <property type="match status" value="1"/>
</dbReference>
<dbReference type="InterPro" id="IPR003593">
    <property type="entry name" value="AAA+_ATPase"/>
</dbReference>
<dbReference type="GO" id="GO:0006355">
    <property type="term" value="P:regulation of DNA-templated transcription"/>
    <property type="evidence" value="ECO:0007669"/>
    <property type="project" value="InterPro"/>
</dbReference>
<dbReference type="GO" id="GO:0003677">
    <property type="term" value="F:DNA binding"/>
    <property type="evidence" value="ECO:0007669"/>
    <property type="project" value="UniProtKB-KW"/>
</dbReference>
<feature type="domain" description="Response regulatory" evidence="9">
    <location>
        <begin position="30"/>
        <end position="144"/>
    </location>
</feature>
<dbReference type="FunFam" id="3.40.50.300:FF:000006">
    <property type="entry name" value="DNA-binding transcriptional regulator NtrC"/>
    <property type="match status" value="1"/>
</dbReference>
<keyword evidence="4" id="KW-0238">DNA-binding</keyword>
<dbReference type="RefSeq" id="WP_084540582.1">
    <property type="nucleotide sequence ID" value="NZ_FQXS01000010.1"/>
</dbReference>
<dbReference type="PROSITE" id="PS00675">
    <property type="entry name" value="SIGMA54_INTERACT_1"/>
    <property type="match status" value="1"/>
</dbReference>
<evidence type="ECO:0000259" key="8">
    <source>
        <dbReference type="PROSITE" id="PS50045"/>
    </source>
</evidence>
<dbReference type="SUPFAM" id="SSF46689">
    <property type="entry name" value="Homeodomain-like"/>
    <property type="match status" value="1"/>
</dbReference>
<gene>
    <name evidence="10" type="ORF">SAMN02745124_01965</name>
</gene>
<evidence type="ECO:0000313" key="10">
    <source>
        <dbReference type="EMBL" id="SHH80332.1"/>
    </source>
</evidence>
<dbReference type="InterPro" id="IPR027417">
    <property type="entry name" value="P-loop_NTPase"/>
</dbReference>
<dbReference type="PROSITE" id="PS00676">
    <property type="entry name" value="SIGMA54_INTERACT_2"/>
    <property type="match status" value="1"/>
</dbReference>
<keyword evidence="5" id="KW-0804">Transcription</keyword>
<accession>A0A1M5VYH3</accession>
<dbReference type="PANTHER" id="PTHR32071:SF113">
    <property type="entry name" value="ALGINATE BIOSYNTHESIS TRANSCRIPTIONAL REGULATORY PROTEIN ALGB"/>
    <property type="match status" value="1"/>
</dbReference>
<dbReference type="PROSITE" id="PS50045">
    <property type="entry name" value="SIGMA54_INTERACT_4"/>
    <property type="match status" value="1"/>
</dbReference>
<dbReference type="InterPro" id="IPR025662">
    <property type="entry name" value="Sigma_54_int_dom_ATP-bd_1"/>
</dbReference>
<dbReference type="Pfam" id="PF00072">
    <property type="entry name" value="Response_reg"/>
    <property type="match status" value="1"/>
</dbReference>
<dbReference type="InterPro" id="IPR002078">
    <property type="entry name" value="Sigma_54_int"/>
</dbReference>
<keyword evidence="1" id="KW-0547">Nucleotide-binding</keyword>
<evidence type="ECO:0000256" key="2">
    <source>
        <dbReference type="ARBA" id="ARBA00022840"/>
    </source>
</evidence>
<dbReference type="Gene3D" id="3.40.50.2300">
    <property type="match status" value="1"/>
</dbReference>
<evidence type="ECO:0000313" key="11">
    <source>
        <dbReference type="Proteomes" id="UP000184139"/>
    </source>
</evidence>
<dbReference type="GO" id="GO:0000160">
    <property type="term" value="P:phosphorelay signal transduction system"/>
    <property type="evidence" value="ECO:0007669"/>
    <property type="project" value="InterPro"/>
</dbReference>
<dbReference type="CDD" id="cd00009">
    <property type="entry name" value="AAA"/>
    <property type="match status" value="1"/>
</dbReference>
<dbReference type="GO" id="GO:0005524">
    <property type="term" value="F:ATP binding"/>
    <property type="evidence" value="ECO:0007669"/>
    <property type="project" value="UniProtKB-KW"/>
</dbReference>
<feature type="region of interest" description="Disordered" evidence="7">
    <location>
        <begin position="423"/>
        <end position="447"/>
    </location>
</feature>
<evidence type="ECO:0000259" key="9">
    <source>
        <dbReference type="PROSITE" id="PS50110"/>
    </source>
</evidence>
<organism evidence="10 11">
    <name type="scientific">Desulfofustis glycolicus DSM 9705</name>
    <dbReference type="NCBI Taxonomy" id="1121409"/>
    <lineage>
        <taxon>Bacteria</taxon>
        <taxon>Pseudomonadati</taxon>
        <taxon>Thermodesulfobacteriota</taxon>
        <taxon>Desulfobulbia</taxon>
        <taxon>Desulfobulbales</taxon>
        <taxon>Desulfocapsaceae</taxon>
        <taxon>Desulfofustis</taxon>
    </lineage>
</organism>
<evidence type="ECO:0000256" key="3">
    <source>
        <dbReference type="ARBA" id="ARBA00023015"/>
    </source>
</evidence>
<feature type="domain" description="Sigma-54 factor interaction" evidence="8">
    <location>
        <begin position="170"/>
        <end position="399"/>
    </location>
</feature>
<sequence>MALVPVGSKGIGHVSSLTPDLNMEAKSGFSILLIDNDQSLLAPLQKVVADGDASISYAASVHDGLETCTECSFDIMILRDELTDGPASFAIAEFQAVTDSPEIIIFSETGQVDQAEHALKAGVWEYLVDPLPAEALATVLKRALKYRRNKATEATDSLQVIRSQLARRGIIGRSAIMQNCVDQAVRIAQTEGNILIYGESGTGKELFASAIHSLSSRADHELTVVDCAALAPSLIESTLFGHTKGSFTGADRAQQGLIQQSHGGTLFLDEIGELPLSSQKKLLRVIQERTYLPVGASSEQKSDFRLIAASNRNLNAMVEAGSFREDLLFRLKTFYLELPPLRLRRSDIAELAYYCRDSFCRRQKLKKKTFSPDYLMLLTAYDWPGNVRELQHAIERSMTEAQESPTLYPKHLPSGIRIQVTRKKLSQEQSAGPDDLPPPSLSAGDDEHLPTLKEVRERAVALQEKTYLTRLLRVTGGDIKKSCALAGISRSRLYDLLNKYGLTGRSPQDNPSL</sequence>
<dbReference type="InterPro" id="IPR009057">
    <property type="entry name" value="Homeodomain-like_sf"/>
</dbReference>
<protein>
    <submittedName>
        <fullName evidence="10">Two-component system, NtrC family, response regulator</fullName>
    </submittedName>
</protein>
<proteinExistence type="predicted"/>
<dbReference type="SMART" id="SM00382">
    <property type="entry name" value="AAA"/>
    <property type="match status" value="1"/>
</dbReference>
<evidence type="ECO:0000256" key="7">
    <source>
        <dbReference type="SAM" id="MobiDB-lite"/>
    </source>
</evidence>
<keyword evidence="2" id="KW-0067">ATP-binding</keyword>
<dbReference type="AlphaFoldDB" id="A0A1M5VYH3"/>
<dbReference type="InterPro" id="IPR001789">
    <property type="entry name" value="Sig_transdc_resp-reg_receiver"/>
</dbReference>
<evidence type="ECO:0000256" key="5">
    <source>
        <dbReference type="ARBA" id="ARBA00023163"/>
    </source>
</evidence>
<dbReference type="Pfam" id="PF25601">
    <property type="entry name" value="AAA_lid_14"/>
    <property type="match status" value="1"/>
</dbReference>
<dbReference type="Gene3D" id="3.40.50.300">
    <property type="entry name" value="P-loop containing nucleotide triphosphate hydrolases"/>
    <property type="match status" value="1"/>
</dbReference>
<dbReference type="OrthoDB" id="9763792at2"/>
<dbReference type="InterPro" id="IPR025943">
    <property type="entry name" value="Sigma_54_int_dom_ATP-bd_2"/>
</dbReference>
<dbReference type="SUPFAM" id="SSF52540">
    <property type="entry name" value="P-loop containing nucleoside triphosphate hydrolases"/>
    <property type="match status" value="1"/>
</dbReference>
<name>A0A1M5VYH3_9BACT</name>
<dbReference type="Pfam" id="PF00158">
    <property type="entry name" value="Sigma54_activat"/>
    <property type="match status" value="1"/>
</dbReference>
<dbReference type="PROSITE" id="PS50110">
    <property type="entry name" value="RESPONSE_REGULATORY"/>
    <property type="match status" value="1"/>
</dbReference>
<dbReference type="STRING" id="1121409.SAMN02745124_01965"/>
<dbReference type="InterPro" id="IPR025944">
    <property type="entry name" value="Sigma_54_int_dom_CS"/>
</dbReference>
<keyword evidence="3" id="KW-0805">Transcription regulation</keyword>
<evidence type="ECO:0000256" key="1">
    <source>
        <dbReference type="ARBA" id="ARBA00022741"/>
    </source>
</evidence>
<evidence type="ECO:0000256" key="6">
    <source>
        <dbReference type="PROSITE-ProRule" id="PRU00169"/>
    </source>
</evidence>
<reference evidence="10 11" key="1">
    <citation type="submission" date="2016-11" db="EMBL/GenBank/DDBJ databases">
        <authorList>
            <person name="Jaros S."/>
            <person name="Januszkiewicz K."/>
            <person name="Wedrychowicz H."/>
        </authorList>
    </citation>
    <scope>NUCLEOTIDE SEQUENCE [LARGE SCALE GENOMIC DNA]</scope>
    <source>
        <strain evidence="10 11">DSM 9705</strain>
    </source>
</reference>
<dbReference type="InterPro" id="IPR011006">
    <property type="entry name" value="CheY-like_superfamily"/>
</dbReference>
<keyword evidence="11" id="KW-1185">Reference proteome</keyword>
<evidence type="ECO:0000256" key="4">
    <source>
        <dbReference type="ARBA" id="ARBA00023125"/>
    </source>
</evidence>
<dbReference type="PANTHER" id="PTHR32071">
    <property type="entry name" value="TRANSCRIPTIONAL REGULATORY PROTEIN"/>
    <property type="match status" value="1"/>
</dbReference>
<dbReference type="InterPro" id="IPR058031">
    <property type="entry name" value="AAA_lid_NorR"/>
</dbReference>